<evidence type="ECO:0000256" key="4">
    <source>
        <dbReference type="PIRNR" id="PIRNR006181"/>
    </source>
</evidence>
<evidence type="ECO:0000256" key="3">
    <source>
        <dbReference type="ARBA" id="ARBA00023239"/>
    </source>
</evidence>
<dbReference type="Gene3D" id="3.90.960.10">
    <property type="entry name" value="YbaK/aminoacyl-tRNA synthetase-associated domain"/>
    <property type="match status" value="1"/>
</dbReference>
<reference evidence="6" key="2">
    <citation type="submission" date="2021-09" db="EMBL/GenBank/DDBJ databases">
        <authorList>
            <person name="Gilroy R."/>
        </authorList>
    </citation>
    <scope>NUCLEOTIDE SEQUENCE</scope>
    <source>
        <strain evidence="6">ChiGjej3B3-7470</strain>
    </source>
</reference>
<dbReference type="SUPFAM" id="SSF55826">
    <property type="entry name" value="YbaK/ProRS associated domain"/>
    <property type="match status" value="1"/>
</dbReference>
<dbReference type="GO" id="GO:0016829">
    <property type="term" value="F:lyase activity"/>
    <property type="evidence" value="ECO:0007669"/>
    <property type="project" value="UniProtKB-KW"/>
</dbReference>
<dbReference type="InterPro" id="IPR007214">
    <property type="entry name" value="YbaK/aa-tRNA-synth-assoc-dom"/>
</dbReference>
<evidence type="ECO:0000259" key="5">
    <source>
        <dbReference type="Pfam" id="PF04073"/>
    </source>
</evidence>
<evidence type="ECO:0000313" key="7">
    <source>
        <dbReference type="Proteomes" id="UP000712713"/>
    </source>
</evidence>
<dbReference type="Proteomes" id="UP000712713">
    <property type="component" value="Unassembled WGS sequence"/>
</dbReference>
<reference evidence="6" key="1">
    <citation type="journal article" date="2021" name="PeerJ">
        <title>Extensive microbial diversity within the chicken gut microbiome revealed by metagenomics and culture.</title>
        <authorList>
            <person name="Gilroy R."/>
            <person name="Ravi A."/>
            <person name="Getino M."/>
            <person name="Pursley I."/>
            <person name="Horton D.L."/>
            <person name="Alikhan N.F."/>
            <person name="Baker D."/>
            <person name="Gharbi K."/>
            <person name="Hall N."/>
            <person name="Watson M."/>
            <person name="Adriaenssens E.M."/>
            <person name="Foster-Nyarko E."/>
            <person name="Jarju S."/>
            <person name="Secka A."/>
            <person name="Antonio M."/>
            <person name="Oren A."/>
            <person name="Chaudhuri R.R."/>
            <person name="La Ragione R."/>
            <person name="Hildebrand F."/>
            <person name="Pallen M.J."/>
        </authorList>
    </citation>
    <scope>NUCLEOTIDE SEQUENCE</scope>
    <source>
        <strain evidence="6">ChiGjej3B3-7470</strain>
    </source>
</reference>
<dbReference type="NCBIfam" id="TIGR00011">
    <property type="entry name" value="YbaK_EbsC"/>
    <property type="match status" value="1"/>
</dbReference>
<dbReference type="InterPro" id="IPR036754">
    <property type="entry name" value="YbaK/aa-tRNA-synt-asso_dom_sf"/>
</dbReference>
<sequence length="162" mass="16964">MGKQKGAAGTLATTALDRAKMSYELHAYEHDPQADSYGLEAAASLGRRPDEVFKTLIVDTGAGLAVAVVPVDRQLDLKATATALGVKRVSMAEPGVAERSSGMVVGGISPVGQRKLLPTVLDSSMRSLPTVLVSGGRRGLDVELDPDDLAHLTRAMFAPIAR</sequence>
<feature type="domain" description="YbaK/aminoacyl-tRNA synthetase-associated" evidence="5">
    <location>
        <begin position="36"/>
        <end position="151"/>
    </location>
</feature>
<dbReference type="AlphaFoldDB" id="A0A921EQR0"/>
<comment type="caution">
    <text evidence="6">The sequence shown here is derived from an EMBL/GenBank/DDBJ whole genome shotgun (WGS) entry which is preliminary data.</text>
</comment>
<dbReference type="CDD" id="cd00002">
    <property type="entry name" value="YbaK_deacylase"/>
    <property type="match status" value="1"/>
</dbReference>
<organism evidence="6 7">
    <name type="scientific">Tessaracoccus flavescens</name>
    <dbReference type="NCBI Taxonomy" id="399497"/>
    <lineage>
        <taxon>Bacteria</taxon>
        <taxon>Bacillati</taxon>
        <taxon>Actinomycetota</taxon>
        <taxon>Actinomycetes</taxon>
        <taxon>Propionibacteriales</taxon>
        <taxon>Propionibacteriaceae</taxon>
        <taxon>Tessaracoccus</taxon>
    </lineage>
</organism>
<name>A0A921EQR0_9ACTN</name>
<keyword evidence="2 4" id="KW-0648">Protein biosynthesis</keyword>
<evidence type="ECO:0000256" key="2">
    <source>
        <dbReference type="ARBA" id="ARBA00022917"/>
    </source>
</evidence>
<dbReference type="EMBL" id="DYZF01000218">
    <property type="protein sequence ID" value="HJE52031.1"/>
    <property type="molecule type" value="Genomic_DNA"/>
</dbReference>
<evidence type="ECO:0000256" key="1">
    <source>
        <dbReference type="ARBA" id="ARBA00009798"/>
    </source>
</evidence>
<keyword evidence="3 4" id="KW-0456">Lyase</keyword>
<dbReference type="PANTHER" id="PTHR30411:SF0">
    <property type="entry name" value="CYS-TRNA(PRO)_CYS-TRNA(CYS) DEACYLASE YBAK"/>
    <property type="match status" value="1"/>
</dbReference>
<dbReference type="EC" id="4.2.-.-" evidence="4"/>
<dbReference type="PIRSF" id="PIRSF006181">
    <property type="entry name" value="EbsC_YbaK"/>
    <property type="match status" value="1"/>
</dbReference>
<protein>
    <recommendedName>
        <fullName evidence="4">Cys-tRNA(Pro)/Cys-tRNA(Cys) deacylase</fullName>
        <ecNumber evidence="4">4.2.-.-</ecNumber>
    </recommendedName>
</protein>
<gene>
    <name evidence="6" type="primary">ybaK</name>
    <name evidence="6" type="ORF">K8V15_08670</name>
</gene>
<dbReference type="Pfam" id="PF04073">
    <property type="entry name" value="tRNA_edit"/>
    <property type="match status" value="1"/>
</dbReference>
<dbReference type="GO" id="GO:0002161">
    <property type="term" value="F:aminoacyl-tRNA deacylase activity"/>
    <property type="evidence" value="ECO:0007669"/>
    <property type="project" value="InterPro"/>
</dbReference>
<dbReference type="InterPro" id="IPR004369">
    <property type="entry name" value="Prolyl-tRNA_editing_YbaK/EbsC"/>
</dbReference>
<comment type="similarity">
    <text evidence="1 4">Belongs to the prolyl-tRNA editing family. YbaK/EbsC subfamily.</text>
</comment>
<proteinExistence type="inferred from homology"/>
<dbReference type="PANTHER" id="PTHR30411">
    <property type="entry name" value="CYTOPLASMIC PROTEIN"/>
    <property type="match status" value="1"/>
</dbReference>
<evidence type="ECO:0000313" key="6">
    <source>
        <dbReference type="EMBL" id="HJE52031.1"/>
    </source>
</evidence>
<dbReference type="GO" id="GO:0006412">
    <property type="term" value="P:translation"/>
    <property type="evidence" value="ECO:0007669"/>
    <property type="project" value="UniProtKB-KW"/>
</dbReference>
<accession>A0A921EQR0</accession>